<protein>
    <submittedName>
        <fullName evidence="13">Energy transducer TonB</fullName>
    </submittedName>
</protein>
<evidence type="ECO:0000256" key="4">
    <source>
        <dbReference type="ARBA" id="ARBA00022475"/>
    </source>
</evidence>
<sequence length="244" mass="26143">MMQKLRFTIYHGLAASAALHSALALPLVLRLPSEAPDEAPTLMIELQGVVADTQSEERILQETKGQAQEDEPELAESAPAQPPASETQPMPSGVEGAESPTAQPQPEEAPTPRLAAPKKETPSTAVGSENVKGGAESEKAQTIKLSQEEISRLKEYVKLLTKRVQAHLVYPDEGRRDRLQGTAKVSFRILSNGQISATSLKVVESSGQPELDASALQTVRSSIPFAPPPKEMTVAIAVAFGRKH</sequence>
<keyword evidence="5" id="KW-0997">Cell inner membrane</keyword>
<dbReference type="Gene3D" id="3.30.1150.10">
    <property type="match status" value="1"/>
</dbReference>
<evidence type="ECO:0000256" key="11">
    <source>
        <dbReference type="SAM" id="SignalP"/>
    </source>
</evidence>
<dbReference type="PANTHER" id="PTHR33446:SF13">
    <property type="entry name" value="TONB PROTEIN"/>
    <property type="match status" value="1"/>
</dbReference>
<evidence type="ECO:0000256" key="7">
    <source>
        <dbReference type="ARBA" id="ARBA00022927"/>
    </source>
</evidence>
<organism evidence="13 14">
    <name type="scientific">Methylocapsa polymorpha</name>
    <dbReference type="NCBI Taxonomy" id="3080828"/>
    <lineage>
        <taxon>Bacteria</taxon>
        <taxon>Pseudomonadati</taxon>
        <taxon>Pseudomonadota</taxon>
        <taxon>Alphaproteobacteria</taxon>
        <taxon>Hyphomicrobiales</taxon>
        <taxon>Beijerinckiaceae</taxon>
        <taxon>Methylocapsa</taxon>
    </lineage>
</organism>
<keyword evidence="8" id="KW-1133">Transmembrane helix</keyword>
<keyword evidence="11" id="KW-0732">Signal</keyword>
<evidence type="ECO:0000256" key="2">
    <source>
        <dbReference type="ARBA" id="ARBA00006555"/>
    </source>
</evidence>
<evidence type="ECO:0000256" key="6">
    <source>
        <dbReference type="ARBA" id="ARBA00022692"/>
    </source>
</evidence>
<evidence type="ECO:0000256" key="9">
    <source>
        <dbReference type="ARBA" id="ARBA00023136"/>
    </source>
</evidence>
<feature type="domain" description="TonB C-terminal" evidence="12">
    <location>
        <begin position="155"/>
        <end position="244"/>
    </location>
</feature>
<dbReference type="EMBL" id="CP136862">
    <property type="protein sequence ID" value="WOJ89957.1"/>
    <property type="molecule type" value="Genomic_DNA"/>
</dbReference>
<dbReference type="InterPro" id="IPR037682">
    <property type="entry name" value="TonB_C"/>
</dbReference>
<evidence type="ECO:0000256" key="5">
    <source>
        <dbReference type="ARBA" id="ARBA00022519"/>
    </source>
</evidence>
<keyword evidence="9" id="KW-0472">Membrane</keyword>
<evidence type="ECO:0000313" key="13">
    <source>
        <dbReference type="EMBL" id="WOJ89957.1"/>
    </source>
</evidence>
<feature type="compositionally biased region" description="Low complexity" evidence="10">
    <location>
        <begin position="75"/>
        <end position="86"/>
    </location>
</feature>
<keyword evidence="3" id="KW-0813">Transport</keyword>
<gene>
    <name evidence="13" type="ORF">RZS28_01180</name>
</gene>
<feature type="chain" id="PRO_5045623808" evidence="11">
    <location>
        <begin position="25"/>
        <end position="244"/>
    </location>
</feature>
<proteinExistence type="inferred from homology"/>
<name>A0ABZ0HT49_9HYPH</name>
<evidence type="ECO:0000256" key="10">
    <source>
        <dbReference type="SAM" id="MobiDB-lite"/>
    </source>
</evidence>
<evidence type="ECO:0000256" key="3">
    <source>
        <dbReference type="ARBA" id="ARBA00022448"/>
    </source>
</evidence>
<feature type="signal peptide" evidence="11">
    <location>
        <begin position="1"/>
        <end position="24"/>
    </location>
</feature>
<dbReference type="PANTHER" id="PTHR33446">
    <property type="entry name" value="PROTEIN TONB-RELATED"/>
    <property type="match status" value="1"/>
</dbReference>
<dbReference type="RefSeq" id="WP_407339401.1">
    <property type="nucleotide sequence ID" value="NZ_CP136862.1"/>
</dbReference>
<dbReference type="Proteomes" id="UP001626536">
    <property type="component" value="Chromosome"/>
</dbReference>
<keyword evidence="6" id="KW-0812">Transmembrane</keyword>
<dbReference type="NCBIfam" id="TIGR01352">
    <property type="entry name" value="tonB_Cterm"/>
    <property type="match status" value="1"/>
</dbReference>
<accession>A0ABZ0HT49</accession>
<comment type="similarity">
    <text evidence="2">Belongs to the TonB family.</text>
</comment>
<dbReference type="SUPFAM" id="SSF74653">
    <property type="entry name" value="TolA/TonB C-terminal domain"/>
    <property type="match status" value="1"/>
</dbReference>
<dbReference type="InterPro" id="IPR006260">
    <property type="entry name" value="TonB/TolA_C"/>
</dbReference>
<dbReference type="PROSITE" id="PS52015">
    <property type="entry name" value="TONB_CTD"/>
    <property type="match status" value="1"/>
</dbReference>
<comment type="subcellular location">
    <subcellularLocation>
        <location evidence="1">Cell inner membrane</location>
        <topology evidence="1">Single-pass membrane protein</topology>
        <orientation evidence="1">Periplasmic side</orientation>
    </subcellularLocation>
</comment>
<dbReference type="Pfam" id="PF03544">
    <property type="entry name" value="TonB_C"/>
    <property type="match status" value="1"/>
</dbReference>
<evidence type="ECO:0000256" key="1">
    <source>
        <dbReference type="ARBA" id="ARBA00004383"/>
    </source>
</evidence>
<reference evidence="13 14" key="1">
    <citation type="submission" date="2023-10" db="EMBL/GenBank/DDBJ databases">
        <title>Novel methanotroph of the genus Methylocapsa from a subarctic wetland.</title>
        <authorList>
            <person name="Belova S.E."/>
            <person name="Oshkin I.Y."/>
            <person name="Miroshnikov K."/>
            <person name="Dedysh S.N."/>
        </authorList>
    </citation>
    <scope>NUCLEOTIDE SEQUENCE [LARGE SCALE GENOMIC DNA]</scope>
    <source>
        <strain evidence="13 14">RX1</strain>
    </source>
</reference>
<evidence type="ECO:0000256" key="8">
    <source>
        <dbReference type="ARBA" id="ARBA00022989"/>
    </source>
</evidence>
<keyword evidence="14" id="KW-1185">Reference proteome</keyword>
<evidence type="ECO:0000259" key="12">
    <source>
        <dbReference type="PROSITE" id="PS52015"/>
    </source>
</evidence>
<evidence type="ECO:0000313" key="14">
    <source>
        <dbReference type="Proteomes" id="UP001626536"/>
    </source>
</evidence>
<feature type="region of interest" description="Disordered" evidence="10">
    <location>
        <begin position="59"/>
        <end position="141"/>
    </location>
</feature>
<keyword evidence="4" id="KW-1003">Cell membrane</keyword>
<dbReference type="InterPro" id="IPR051045">
    <property type="entry name" value="TonB-dependent_transducer"/>
</dbReference>
<keyword evidence="7" id="KW-0653">Protein transport</keyword>